<dbReference type="Proteomes" id="UP001268089">
    <property type="component" value="Unassembled WGS sequence"/>
</dbReference>
<organism evidence="1 2">
    <name type="scientific">Rhodoferax saidenbachensis</name>
    <dbReference type="NCBI Taxonomy" id="1484693"/>
    <lineage>
        <taxon>Bacteria</taxon>
        <taxon>Pseudomonadati</taxon>
        <taxon>Pseudomonadota</taxon>
        <taxon>Betaproteobacteria</taxon>
        <taxon>Burkholderiales</taxon>
        <taxon>Comamonadaceae</taxon>
        <taxon>Rhodoferax</taxon>
    </lineage>
</organism>
<protein>
    <submittedName>
        <fullName evidence="1">Uncharacterized protein</fullName>
    </submittedName>
</protein>
<dbReference type="EMBL" id="JAVDXO010000004">
    <property type="protein sequence ID" value="MDR7307035.1"/>
    <property type="molecule type" value="Genomic_DNA"/>
</dbReference>
<evidence type="ECO:0000313" key="1">
    <source>
        <dbReference type="EMBL" id="MDR7307035.1"/>
    </source>
</evidence>
<name>A0ABU1ZNB5_9BURK</name>
<sequence length="38" mass="4378">MLIFALFVAAVVALLYLGLRLCRLFDGLPRSNADWIYY</sequence>
<evidence type="ECO:0000313" key="2">
    <source>
        <dbReference type="Proteomes" id="UP001268089"/>
    </source>
</evidence>
<accession>A0ABU1ZNB5</accession>
<reference evidence="1 2" key="1">
    <citation type="submission" date="2023-07" db="EMBL/GenBank/DDBJ databases">
        <title>Sorghum-associated microbial communities from plants grown in Nebraska, USA.</title>
        <authorList>
            <person name="Schachtman D."/>
        </authorList>
    </citation>
    <scope>NUCLEOTIDE SEQUENCE [LARGE SCALE GENOMIC DNA]</scope>
    <source>
        <strain evidence="1 2">BE308</strain>
    </source>
</reference>
<comment type="caution">
    <text evidence="1">The sequence shown here is derived from an EMBL/GenBank/DDBJ whole genome shotgun (WGS) entry which is preliminary data.</text>
</comment>
<gene>
    <name evidence="1" type="ORF">J2X15_002321</name>
</gene>
<proteinExistence type="predicted"/>
<keyword evidence="2" id="KW-1185">Reference proteome</keyword>